<accession>A0A4P9Y2Z1</accession>
<dbReference type="Gene3D" id="1.10.20.10">
    <property type="entry name" value="Histone, subunit A"/>
    <property type="match status" value="1"/>
</dbReference>
<dbReference type="CDD" id="cd22926">
    <property type="entry name" value="HFD_SPT3"/>
    <property type="match status" value="1"/>
</dbReference>
<keyword evidence="8" id="KW-1185">Reference proteome</keyword>
<keyword evidence="7" id="KW-0648">Protein biosynthesis</keyword>
<dbReference type="GO" id="GO:0046982">
    <property type="term" value="F:protein heterodimerization activity"/>
    <property type="evidence" value="ECO:0007669"/>
    <property type="project" value="InterPro"/>
</dbReference>
<evidence type="ECO:0000256" key="3">
    <source>
        <dbReference type="ARBA" id="ARBA00023159"/>
    </source>
</evidence>
<evidence type="ECO:0000256" key="5">
    <source>
        <dbReference type="ARBA" id="ARBA00023242"/>
    </source>
</evidence>
<dbReference type="InterPro" id="IPR009072">
    <property type="entry name" value="Histone-fold"/>
</dbReference>
<gene>
    <name evidence="7" type="ORF">BJ684DRAFT_10287</name>
</gene>
<dbReference type="GO" id="GO:0006357">
    <property type="term" value="P:regulation of transcription by RNA polymerase II"/>
    <property type="evidence" value="ECO:0007669"/>
    <property type="project" value="UniProtKB-ARBA"/>
</dbReference>
<evidence type="ECO:0000256" key="6">
    <source>
        <dbReference type="ARBA" id="ARBA00061274"/>
    </source>
</evidence>
<dbReference type="EMBL" id="KZ988059">
    <property type="protein sequence ID" value="RKP13288.1"/>
    <property type="molecule type" value="Genomic_DNA"/>
</dbReference>
<keyword evidence="7" id="KW-0396">Initiation factor</keyword>
<keyword evidence="2" id="KW-0805">Transcription regulation</keyword>
<sequence length="317" mass="36381">MDSPARGGAGPRRLTRYLYQNEIAQMMFVFGETGNLSGETTMLVEDIVHAQVIELIIQAAGQSGRRGSRSISYEDILFIIRHDRVKVARLRNFLSWKDVRKNVKDNQGGGADPNEELVEEADVGKYEIHPSKARKKQPKLPWTPLSQYMDVLGERDDGDEEDEDEVEAYKESLARLKVADDITRNMTREEYARWSECRQASFTFKKARRFRDWASMSALMDTKPNDDVIECLGYLTFEMVRKLTEWGMAIRREAEAEEKAGGGGNIPSRAGIFARPREDYGALRMQDVEEAYRRMQLVRRPGWNFRGGLSRTRLSLI</sequence>
<dbReference type="GO" id="GO:0003743">
    <property type="term" value="F:translation initiation factor activity"/>
    <property type="evidence" value="ECO:0007669"/>
    <property type="project" value="UniProtKB-KW"/>
</dbReference>
<dbReference type="PANTHER" id="PTHR11380">
    <property type="entry name" value="TRANSCRIPTION INITIATION FACTOR TFIID/SUPT3-RELATED"/>
    <property type="match status" value="1"/>
</dbReference>
<comment type="similarity">
    <text evidence="6">Belongs to the SPT3 family.</text>
</comment>
<organism evidence="7 8">
    <name type="scientific">Piptocephalis cylindrospora</name>
    <dbReference type="NCBI Taxonomy" id="1907219"/>
    <lineage>
        <taxon>Eukaryota</taxon>
        <taxon>Fungi</taxon>
        <taxon>Fungi incertae sedis</taxon>
        <taxon>Zoopagomycota</taxon>
        <taxon>Zoopagomycotina</taxon>
        <taxon>Zoopagomycetes</taxon>
        <taxon>Zoopagales</taxon>
        <taxon>Piptocephalidaceae</taxon>
        <taxon>Piptocephalis</taxon>
    </lineage>
</organism>
<protein>
    <submittedName>
        <fullName evidence="7">Transcription initiation factor IID, 18kD subunit-domain-containing protein</fullName>
    </submittedName>
</protein>
<evidence type="ECO:0000256" key="4">
    <source>
        <dbReference type="ARBA" id="ARBA00023163"/>
    </source>
</evidence>
<dbReference type="AlphaFoldDB" id="A0A4P9Y2Z1"/>
<dbReference type="InterPro" id="IPR003195">
    <property type="entry name" value="TFIID_TAF13"/>
</dbReference>
<keyword evidence="3" id="KW-0010">Activator</keyword>
<evidence type="ECO:0000313" key="8">
    <source>
        <dbReference type="Proteomes" id="UP000267251"/>
    </source>
</evidence>
<dbReference type="Pfam" id="PF02269">
    <property type="entry name" value="TFIID-18kDa"/>
    <property type="match status" value="1"/>
</dbReference>
<evidence type="ECO:0000256" key="1">
    <source>
        <dbReference type="ARBA" id="ARBA00004123"/>
    </source>
</evidence>
<keyword evidence="4" id="KW-0804">Transcription</keyword>
<dbReference type="GO" id="GO:0005634">
    <property type="term" value="C:nucleus"/>
    <property type="evidence" value="ECO:0007669"/>
    <property type="project" value="UniProtKB-SubCell"/>
</dbReference>
<reference evidence="8" key="1">
    <citation type="journal article" date="2018" name="Nat. Microbiol.">
        <title>Leveraging single-cell genomics to expand the fungal tree of life.</title>
        <authorList>
            <person name="Ahrendt S.R."/>
            <person name="Quandt C.A."/>
            <person name="Ciobanu D."/>
            <person name="Clum A."/>
            <person name="Salamov A."/>
            <person name="Andreopoulos B."/>
            <person name="Cheng J.F."/>
            <person name="Woyke T."/>
            <person name="Pelin A."/>
            <person name="Henrissat B."/>
            <person name="Reynolds N.K."/>
            <person name="Benny G.L."/>
            <person name="Smith M.E."/>
            <person name="James T.Y."/>
            <person name="Grigoriev I.V."/>
        </authorList>
    </citation>
    <scope>NUCLEOTIDE SEQUENCE [LARGE SCALE GENOMIC DNA]</scope>
</reference>
<dbReference type="GO" id="GO:0003712">
    <property type="term" value="F:transcription coregulator activity"/>
    <property type="evidence" value="ECO:0007669"/>
    <property type="project" value="TreeGrafter"/>
</dbReference>
<dbReference type="PANTHER" id="PTHR11380:SF16">
    <property type="entry name" value="TRANSCRIPTION INITIATION PROTEIN SPT3 HOMOLOG"/>
    <property type="match status" value="1"/>
</dbReference>
<evidence type="ECO:0000256" key="2">
    <source>
        <dbReference type="ARBA" id="ARBA00023015"/>
    </source>
</evidence>
<keyword evidence="5" id="KW-0539">Nucleus</keyword>
<dbReference type="SUPFAM" id="SSF47113">
    <property type="entry name" value="Histone-fold"/>
    <property type="match status" value="1"/>
</dbReference>
<dbReference type="GO" id="GO:0000124">
    <property type="term" value="C:SAGA complex"/>
    <property type="evidence" value="ECO:0007669"/>
    <property type="project" value="TreeGrafter"/>
</dbReference>
<dbReference type="OrthoDB" id="66982at2759"/>
<dbReference type="FunFam" id="1.10.20.10:FF:000023">
    <property type="entry name" value="transcription initiation protein SPT3 homolog"/>
    <property type="match status" value="1"/>
</dbReference>
<evidence type="ECO:0000313" key="7">
    <source>
        <dbReference type="EMBL" id="RKP13288.1"/>
    </source>
</evidence>
<name>A0A4P9Y2Z1_9FUNG</name>
<dbReference type="GO" id="GO:0006366">
    <property type="term" value="P:transcription by RNA polymerase II"/>
    <property type="evidence" value="ECO:0007669"/>
    <property type="project" value="InterPro"/>
</dbReference>
<comment type="subcellular location">
    <subcellularLocation>
        <location evidence="1">Nucleus</location>
    </subcellularLocation>
</comment>
<proteinExistence type="inferred from homology"/>
<dbReference type="Proteomes" id="UP000267251">
    <property type="component" value="Unassembled WGS sequence"/>
</dbReference>